<gene>
    <name evidence="1" type="ORF">SAMN05216204_11836</name>
</gene>
<reference evidence="2" key="1">
    <citation type="submission" date="2016-10" db="EMBL/GenBank/DDBJ databases">
        <authorList>
            <person name="Varghese N."/>
            <person name="Submissions S."/>
        </authorList>
    </citation>
    <scope>NUCLEOTIDE SEQUENCE [LARGE SCALE GENOMIC DNA]</scope>
    <source>
        <strain evidence="2">CGMCC 1.12041</strain>
    </source>
</reference>
<keyword evidence="2" id="KW-1185">Reference proteome</keyword>
<sequence length="78" mass="8559">MTVFAASVFDATVVFEGQELFKGRGSAQAWAEKVARELETDVTVEKVGTGWVLKATVEGEPRSWGIFGQRLSRIELPS</sequence>
<proteinExistence type="predicted"/>
<protein>
    <submittedName>
        <fullName evidence="1">Uncharacterized protein</fullName>
    </submittedName>
</protein>
<name>A0A1I1Q586_9BURK</name>
<dbReference type="OrthoDB" id="8757397at2"/>
<organism evidence="1 2">
    <name type="scientific">Massilia yuzhufengensis</name>
    <dbReference type="NCBI Taxonomy" id="1164594"/>
    <lineage>
        <taxon>Bacteria</taxon>
        <taxon>Pseudomonadati</taxon>
        <taxon>Pseudomonadota</taxon>
        <taxon>Betaproteobacteria</taxon>
        <taxon>Burkholderiales</taxon>
        <taxon>Oxalobacteraceae</taxon>
        <taxon>Telluria group</taxon>
        <taxon>Massilia</taxon>
    </lineage>
</organism>
<dbReference type="RefSeq" id="WP_091875411.1">
    <property type="nucleotide sequence ID" value="NZ_FOLD01000018.1"/>
</dbReference>
<dbReference type="STRING" id="1164594.SAMN05216204_11836"/>
<evidence type="ECO:0000313" key="1">
    <source>
        <dbReference type="EMBL" id="SFD17291.1"/>
    </source>
</evidence>
<dbReference type="AlphaFoldDB" id="A0A1I1Q586"/>
<accession>A0A1I1Q586</accession>
<dbReference type="EMBL" id="FOLD01000018">
    <property type="protein sequence ID" value="SFD17291.1"/>
    <property type="molecule type" value="Genomic_DNA"/>
</dbReference>
<dbReference type="Proteomes" id="UP000198639">
    <property type="component" value="Unassembled WGS sequence"/>
</dbReference>
<evidence type="ECO:0000313" key="2">
    <source>
        <dbReference type="Proteomes" id="UP000198639"/>
    </source>
</evidence>